<dbReference type="SUPFAM" id="SSF52833">
    <property type="entry name" value="Thioredoxin-like"/>
    <property type="match status" value="1"/>
</dbReference>
<accession>A0A1R0ZAB0</accession>
<feature type="transmembrane region" description="Helical" evidence="3">
    <location>
        <begin position="7"/>
        <end position="25"/>
    </location>
</feature>
<dbReference type="AlphaFoldDB" id="A0A1R0ZAB0"/>
<evidence type="ECO:0000313" key="5">
    <source>
        <dbReference type="EMBL" id="OME65413.1"/>
    </source>
</evidence>
<dbReference type="PANTHER" id="PTHR42852">
    <property type="entry name" value="THIOL:DISULFIDE INTERCHANGE PROTEIN DSBE"/>
    <property type="match status" value="1"/>
</dbReference>
<keyword evidence="3" id="KW-0472">Membrane</keyword>
<comment type="subcellular location">
    <subcellularLocation>
        <location evidence="1">Cell envelope</location>
    </subcellularLocation>
</comment>
<evidence type="ECO:0000256" key="2">
    <source>
        <dbReference type="ARBA" id="ARBA00022748"/>
    </source>
</evidence>
<dbReference type="GO" id="GO:0030313">
    <property type="term" value="C:cell envelope"/>
    <property type="evidence" value="ECO:0007669"/>
    <property type="project" value="UniProtKB-SubCell"/>
</dbReference>
<dbReference type="CDD" id="cd02966">
    <property type="entry name" value="TlpA_like_family"/>
    <property type="match status" value="1"/>
</dbReference>
<dbReference type="InterPro" id="IPR050553">
    <property type="entry name" value="Thioredoxin_ResA/DsbE_sf"/>
</dbReference>
<evidence type="ECO:0000256" key="3">
    <source>
        <dbReference type="SAM" id="Phobius"/>
    </source>
</evidence>
<dbReference type="InterPro" id="IPR013766">
    <property type="entry name" value="Thioredoxin_domain"/>
</dbReference>
<dbReference type="PROSITE" id="PS00194">
    <property type="entry name" value="THIOREDOXIN_1"/>
    <property type="match status" value="1"/>
</dbReference>
<dbReference type="GO" id="GO:0016491">
    <property type="term" value="F:oxidoreductase activity"/>
    <property type="evidence" value="ECO:0007669"/>
    <property type="project" value="InterPro"/>
</dbReference>
<feature type="domain" description="Thioredoxin" evidence="4">
    <location>
        <begin position="24"/>
        <end position="168"/>
    </location>
</feature>
<comment type="caution">
    <text evidence="5">The sequence shown here is derived from an EMBL/GenBank/DDBJ whole genome shotgun (WGS) entry which is preliminary data.</text>
</comment>
<evidence type="ECO:0000259" key="4">
    <source>
        <dbReference type="PROSITE" id="PS51352"/>
    </source>
</evidence>
<dbReference type="Proteomes" id="UP000187425">
    <property type="component" value="Unassembled WGS sequence"/>
</dbReference>
<gene>
    <name evidence="5" type="ORF">BSK65_24750</name>
</gene>
<dbReference type="Gene3D" id="3.40.30.10">
    <property type="entry name" value="Glutaredoxin"/>
    <property type="match status" value="1"/>
</dbReference>
<keyword evidence="3" id="KW-0812">Transmembrane</keyword>
<reference evidence="5 6" key="1">
    <citation type="submission" date="2016-11" db="EMBL/GenBank/DDBJ databases">
        <title>Paenibacillus species isolates.</title>
        <authorList>
            <person name="Beno S.M."/>
        </authorList>
    </citation>
    <scope>NUCLEOTIDE SEQUENCE [LARGE SCALE GENOMIC DNA]</scope>
    <source>
        <strain evidence="5 6">FSL H7-0443</strain>
    </source>
</reference>
<dbReference type="EMBL" id="MPTW01000019">
    <property type="protein sequence ID" value="OME65413.1"/>
    <property type="molecule type" value="Genomic_DNA"/>
</dbReference>
<dbReference type="RefSeq" id="WP_076286374.1">
    <property type="nucleotide sequence ID" value="NZ_MPTW01000019.1"/>
</dbReference>
<organism evidence="5 6">
    <name type="scientific">Paenibacillus odorifer</name>
    <dbReference type="NCBI Taxonomy" id="189426"/>
    <lineage>
        <taxon>Bacteria</taxon>
        <taxon>Bacillati</taxon>
        <taxon>Bacillota</taxon>
        <taxon>Bacilli</taxon>
        <taxon>Bacillales</taxon>
        <taxon>Paenibacillaceae</taxon>
        <taxon>Paenibacillus</taxon>
    </lineage>
</organism>
<name>A0A1R0ZAB0_9BACL</name>
<dbReference type="GO" id="GO:0017004">
    <property type="term" value="P:cytochrome complex assembly"/>
    <property type="evidence" value="ECO:0007669"/>
    <property type="project" value="UniProtKB-KW"/>
</dbReference>
<dbReference type="InterPro" id="IPR036249">
    <property type="entry name" value="Thioredoxin-like_sf"/>
</dbReference>
<dbReference type="InterPro" id="IPR013740">
    <property type="entry name" value="Redoxin"/>
</dbReference>
<keyword evidence="3" id="KW-1133">Transmembrane helix</keyword>
<keyword evidence="2" id="KW-0201">Cytochrome c-type biogenesis</keyword>
<sequence length="170" mass="19517">MRKSITIISSLILCIALSTIIYIVVNNNTKPTVSPENIELKELINSDVTQIKFSEKPTVLVFFTSWCPYCNEDAPKIVSLYKKYKDKVNIYGINPIYRDDVSEVEQYVKKYKIDYPVLLDETGAFYKHYGEPGFPTLYFIDSEGEVLDQIIGSSDLEVIESSLNILIEYF</sequence>
<protein>
    <recommendedName>
        <fullName evidence="4">Thioredoxin domain-containing protein</fullName>
    </recommendedName>
</protein>
<dbReference type="PANTHER" id="PTHR42852:SF13">
    <property type="entry name" value="PROTEIN DIPZ"/>
    <property type="match status" value="1"/>
</dbReference>
<evidence type="ECO:0000313" key="6">
    <source>
        <dbReference type="Proteomes" id="UP000187425"/>
    </source>
</evidence>
<dbReference type="Pfam" id="PF08534">
    <property type="entry name" value="Redoxin"/>
    <property type="match status" value="1"/>
</dbReference>
<proteinExistence type="predicted"/>
<evidence type="ECO:0000256" key="1">
    <source>
        <dbReference type="ARBA" id="ARBA00004196"/>
    </source>
</evidence>
<dbReference type="InterPro" id="IPR017937">
    <property type="entry name" value="Thioredoxin_CS"/>
</dbReference>
<dbReference type="PROSITE" id="PS51352">
    <property type="entry name" value="THIOREDOXIN_2"/>
    <property type="match status" value="1"/>
</dbReference>